<feature type="transmembrane region" description="Helical" evidence="7">
    <location>
        <begin position="94"/>
        <end position="120"/>
    </location>
</feature>
<dbReference type="PANTHER" id="PTHR43376">
    <property type="entry name" value="OLIGOPEPTIDE TRANSPORT SYSTEM PERMEASE PROTEIN"/>
    <property type="match status" value="1"/>
</dbReference>
<proteinExistence type="inferred from homology"/>
<keyword evidence="3" id="KW-1003">Cell membrane</keyword>
<evidence type="ECO:0000256" key="1">
    <source>
        <dbReference type="ARBA" id="ARBA00004651"/>
    </source>
</evidence>
<keyword evidence="10" id="KW-1185">Reference proteome</keyword>
<reference evidence="10" key="1">
    <citation type="submission" date="2017-02" db="EMBL/GenBank/DDBJ databases">
        <title>Natronthermophilus aegyptiacus gen. nov.,sp. nov., an aerobic, extremely halophilic alkalithermophilic archaeon isolated from the athalassohaline Wadi An Natrun, Egypt.</title>
        <authorList>
            <person name="Zhao B."/>
        </authorList>
    </citation>
    <scope>NUCLEOTIDE SEQUENCE [LARGE SCALE GENOMIC DNA]</scope>
    <source>
        <strain evidence="10">JW/NM-HA 15</strain>
    </source>
</reference>
<dbReference type="CDD" id="cd06261">
    <property type="entry name" value="TM_PBP2"/>
    <property type="match status" value="1"/>
</dbReference>
<evidence type="ECO:0000256" key="3">
    <source>
        <dbReference type="ARBA" id="ARBA00022475"/>
    </source>
</evidence>
<dbReference type="AlphaFoldDB" id="A0A2Z2HSK5"/>
<dbReference type="InterPro" id="IPR035906">
    <property type="entry name" value="MetI-like_sf"/>
</dbReference>
<evidence type="ECO:0000256" key="7">
    <source>
        <dbReference type="RuleBase" id="RU363032"/>
    </source>
</evidence>
<evidence type="ECO:0000256" key="2">
    <source>
        <dbReference type="ARBA" id="ARBA00022448"/>
    </source>
</evidence>
<dbReference type="SUPFAM" id="SSF161098">
    <property type="entry name" value="MetI-like"/>
    <property type="match status" value="1"/>
</dbReference>
<dbReference type="GO" id="GO:0005886">
    <property type="term" value="C:plasma membrane"/>
    <property type="evidence" value="ECO:0007669"/>
    <property type="project" value="UniProtKB-SubCell"/>
</dbReference>
<keyword evidence="5 7" id="KW-1133">Transmembrane helix</keyword>
<feature type="transmembrane region" description="Helical" evidence="7">
    <location>
        <begin position="190"/>
        <end position="207"/>
    </location>
</feature>
<dbReference type="Pfam" id="PF00528">
    <property type="entry name" value="BPD_transp_1"/>
    <property type="match status" value="1"/>
</dbReference>
<dbReference type="GeneID" id="32894615"/>
<keyword evidence="2 7" id="KW-0813">Transport</keyword>
<dbReference type="OrthoDB" id="44105at2157"/>
<comment type="subcellular location">
    <subcellularLocation>
        <location evidence="1 7">Cell membrane</location>
        <topology evidence="1 7">Multi-pass membrane protein</topology>
    </subcellularLocation>
</comment>
<keyword evidence="6 7" id="KW-0472">Membrane</keyword>
<evidence type="ECO:0000256" key="6">
    <source>
        <dbReference type="ARBA" id="ARBA00023136"/>
    </source>
</evidence>
<dbReference type="Pfam" id="PF19300">
    <property type="entry name" value="BPD_transp_1_N"/>
    <property type="match status" value="1"/>
</dbReference>
<feature type="transmembrane region" description="Helical" evidence="7">
    <location>
        <begin position="141"/>
        <end position="163"/>
    </location>
</feature>
<evidence type="ECO:0000313" key="9">
    <source>
        <dbReference type="EMBL" id="ARS90201.1"/>
    </source>
</evidence>
<organism evidence="9 10">
    <name type="scientific">Natrarchaeobaculum aegyptiacum</name>
    <dbReference type="NCBI Taxonomy" id="745377"/>
    <lineage>
        <taxon>Archaea</taxon>
        <taxon>Methanobacteriati</taxon>
        <taxon>Methanobacteriota</taxon>
        <taxon>Stenosarchaea group</taxon>
        <taxon>Halobacteria</taxon>
        <taxon>Halobacteriales</taxon>
        <taxon>Natrialbaceae</taxon>
        <taxon>Natrarchaeobaculum</taxon>
    </lineage>
</organism>
<dbReference type="InterPro" id="IPR045621">
    <property type="entry name" value="BPD_transp_1_N"/>
</dbReference>
<dbReference type="PANTHER" id="PTHR43376:SF1">
    <property type="entry name" value="OLIGOPEPTIDE TRANSPORT SYSTEM PERMEASE PROTEIN"/>
    <property type="match status" value="1"/>
</dbReference>
<dbReference type="RefSeq" id="WP_086888578.1">
    <property type="nucleotide sequence ID" value="NZ_CP019893.1"/>
</dbReference>
<evidence type="ECO:0000313" key="10">
    <source>
        <dbReference type="Proteomes" id="UP000250088"/>
    </source>
</evidence>
<dbReference type="Gene3D" id="1.10.3720.10">
    <property type="entry name" value="MetI-like"/>
    <property type="match status" value="1"/>
</dbReference>
<comment type="similarity">
    <text evidence="7">Belongs to the binding-protein-dependent transport system permease family.</text>
</comment>
<feature type="transmembrane region" description="Helical" evidence="7">
    <location>
        <begin position="12"/>
        <end position="34"/>
    </location>
</feature>
<protein>
    <recommendedName>
        <fullName evidence="8">ABC transmembrane type-1 domain-containing protein</fullName>
    </recommendedName>
</protein>
<name>A0A2Z2HSK5_9EURY</name>
<evidence type="ECO:0000256" key="4">
    <source>
        <dbReference type="ARBA" id="ARBA00022692"/>
    </source>
</evidence>
<feature type="transmembrane region" description="Helical" evidence="7">
    <location>
        <begin position="296"/>
        <end position="319"/>
    </location>
</feature>
<dbReference type="Proteomes" id="UP000250088">
    <property type="component" value="Chromosome"/>
</dbReference>
<evidence type="ECO:0000259" key="8">
    <source>
        <dbReference type="PROSITE" id="PS50928"/>
    </source>
</evidence>
<dbReference type="KEGG" id="naj:B1756_11015"/>
<feature type="domain" description="ABC transmembrane type-1" evidence="8">
    <location>
        <begin position="99"/>
        <end position="312"/>
    </location>
</feature>
<accession>A0A2Z2HSK5</accession>
<feature type="transmembrane region" description="Helical" evidence="7">
    <location>
        <begin position="251"/>
        <end position="276"/>
    </location>
</feature>
<keyword evidence="4 7" id="KW-0812">Transmembrane</keyword>
<dbReference type="PROSITE" id="PS50928">
    <property type="entry name" value="ABC_TM1"/>
    <property type="match status" value="1"/>
</dbReference>
<sequence>MSNDLSNFLVRRFVGFAVMLYVLLTVIFVLFRIMPGDPTAMLVTGRFTEEARQAQIENFGLHRPLHEQYVIFISNALQGDFGMSFFYREPVADVIFPALINTMLVMVPALTLVMIFAYVWGSFVGWNKDTAIDRWGTYIPVSIRAIPHFVMGLLLLIVFSYTLGWFPTGGMTPIGESQMSYVEMVTSRTFFHYAALPFLTALLQYAADPMLLMRNNIISEREKDYIELHRLKGLTEDQIRNHAARNSMLPLLTWLTPMVGIAFGGQILIEVVFSWPGIGRELVLAANRQDMPVAQAAFFMIAVVVLLTNLLVDLAYGYFDPRISYGKQ</sequence>
<dbReference type="EMBL" id="CP019893">
    <property type="protein sequence ID" value="ARS90201.1"/>
    <property type="molecule type" value="Genomic_DNA"/>
</dbReference>
<evidence type="ECO:0000256" key="5">
    <source>
        <dbReference type="ARBA" id="ARBA00022989"/>
    </source>
</evidence>
<gene>
    <name evidence="9" type="ORF">B1756_11015</name>
</gene>
<dbReference type="GO" id="GO:0055085">
    <property type="term" value="P:transmembrane transport"/>
    <property type="evidence" value="ECO:0007669"/>
    <property type="project" value="InterPro"/>
</dbReference>
<dbReference type="InterPro" id="IPR000515">
    <property type="entry name" value="MetI-like"/>
</dbReference>